<feature type="domain" description="HTH tetR-type" evidence="4">
    <location>
        <begin position="7"/>
        <end position="67"/>
    </location>
</feature>
<dbReference type="RefSeq" id="WP_354697707.1">
    <property type="nucleotide sequence ID" value="NZ_CP114014.1"/>
</dbReference>
<gene>
    <name evidence="5" type="primary">kstR2_2</name>
    <name evidence="5" type="ORF">DSM112329_03346</name>
</gene>
<dbReference type="PRINTS" id="PR00455">
    <property type="entry name" value="HTHTETR"/>
</dbReference>
<organism evidence="5">
    <name type="scientific">Paraconexibacter sp. AEG42_29</name>
    <dbReference type="NCBI Taxonomy" id="2997339"/>
    <lineage>
        <taxon>Bacteria</taxon>
        <taxon>Bacillati</taxon>
        <taxon>Actinomycetota</taxon>
        <taxon>Thermoleophilia</taxon>
        <taxon>Solirubrobacterales</taxon>
        <taxon>Paraconexibacteraceae</taxon>
        <taxon>Paraconexibacter</taxon>
    </lineage>
</organism>
<name>A0AAU7AXN5_9ACTN</name>
<dbReference type="PANTHER" id="PTHR30055">
    <property type="entry name" value="HTH-TYPE TRANSCRIPTIONAL REGULATOR RUTR"/>
    <property type="match status" value="1"/>
</dbReference>
<dbReference type="GO" id="GO:0003700">
    <property type="term" value="F:DNA-binding transcription factor activity"/>
    <property type="evidence" value="ECO:0007669"/>
    <property type="project" value="TreeGrafter"/>
</dbReference>
<dbReference type="InterPro" id="IPR050109">
    <property type="entry name" value="HTH-type_TetR-like_transc_reg"/>
</dbReference>
<keyword evidence="1 2" id="KW-0238">DNA-binding</keyword>
<dbReference type="Pfam" id="PF00440">
    <property type="entry name" value="TetR_N"/>
    <property type="match status" value="1"/>
</dbReference>
<dbReference type="InterPro" id="IPR041490">
    <property type="entry name" value="KstR2_TetR_C"/>
</dbReference>
<evidence type="ECO:0000256" key="2">
    <source>
        <dbReference type="PROSITE-ProRule" id="PRU00335"/>
    </source>
</evidence>
<evidence type="ECO:0000313" key="5">
    <source>
        <dbReference type="EMBL" id="XAY06475.1"/>
    </source>
</evidence>
<dbReference type="PANTHER" id="PTHR30055:SF200">
    <property type="entry name" value="HTH-TYPE TRANSCRIPTIONAL REPRESSOR BDCR"/>
    <property type="match status" value="1"/>
</dbReference>
<dbReference type="SUPFAM" id="SSF48498">
    <property type="entry name" value="Tetracyclin repressor-like, C-terminal domain"/>
    <property type="match status" value="1"/>
</dbReference>
<evidence type="ECO:0000256" key="3">
    <source>
        <dbReference type="SAM" id="MobiDB-lite"/>
    </source>
</evidence>
<proteinExistence type="predicted"/>
<feature type="region of interest" description="Disordered" evidence="3">
    <location>
        <begin position="210"/>
        <end position="230"/>
    </location>
</feature>
<accession>A0AAU7AXN5</accession>
<dbReference type="InterPro" id="IPR036271">
    <property type="entry name" value="Tet_transcr_reg_TetR-rel_C_sf"/>
</dbReference>
<dbReference type="Gene3D" id="1.10.357.10">
    <property type="entry name" value="Tetracycline Repressor, domain 2"/>
    <property type="match status" value="1"/>
</dbReference>
<sequence length="230" mass="24228">MTSPPPPGRREAIIQTATVLFARDGYAAVGMRSIAAAVGIRASSLYHHFPSKVDLLHAVCEVATAAFISAQLPELERPGSPAERLGHVLREHVLYFHEHRLEETVGRRELAALQQQAPALFDEIQATRRGYQRALQDVIEAGVAAGEFDVEDANLATLALLGLVNSVNTWFQEDGPDSIEAVADAFVAMGVGRLLAGPLAASPTVPSAAAAAAAGPVSRSRPARGRGSPA</sequence>
<dbReference type="AlphaFoldDB" id="A0AAU7AXN5"/>
<dbReference type="Pfam" id="PF17932">
    <property type="entry name" value="TetR_C_24"/>
    <property type="match status" value="1"/>
</dbReference>
<dbReference type="EMBL" id="CP114014">
    <property type="protein sequence ID" value="XAY06475.1"/>
    <property type="molecule type" value="Genomic_DNA"/>
</dbReference>
<dbReference type="SUPFAM" id="SSF46689">
    <property type="entry name" value="Homeodomain-like"/>
    <property type="match status" value="1"/>
</dbReference>
<dbReference type="GO" id="GO:0000976">
    <property type="term" value="F:transcription cis-regulatory region binding"/>
    <property type="evidence" value="ECO:0007669"/>
    <property type="project" value="TreeGrafter"/>
</dbReference>
<dbReference type="InterPro" id="IPR001647">
    <property type="entry name" value="HTH_TetR"/>
</dbReference>
<dbReference type="InterPro" id="IPR009057">
    <property type="entry name" value="Homeodomain-like_sf"/>
</dbReference>
<evidence type="ECO:0000256" key="1">
    <source>
        <dbReference type="ARBA" id="ARBA00023125"/>
    </source>
</evidence>
<dbReference type="KEGG" id="parq:DSM112329_03346"/>
<reference evidence="5" key="1">
    <citation type="submission" date="2022-12" db="EMBL/GenBank/DDBJ databases">
        <title>Paraconexibacter alkalitolerans sp. nov. and Baekduia alba sp. nov., isolated from soil and emended description of the genera Paraconexibacter (Chun et al., 2020) and Baekduia (An et al., 2020).</title>
        <authorList>
            <person name="Vieira S."/>
            <person name="Huber K.J."/>
            <person name="Geppert A."/>
            <person name="Wolf J."/>
            <person name="Neumann-Schaal M."/>
            <person name="Muesken M."/>
            <person name="Overmann J."/>
        </authorList>
    </citation>
    <scope>NUCLEOTIDE SEQUENCE</scope>
    <source>
        <strain evidence="5">AEG42_29</strain>
    </source>
</reference>
<evidence type="ECO:0000259" key="4">
    <source>
        <dbReference type="PROSITE" id="PS50977"/>
    </source>
</evidence>
<dbReference type="PROSITE" id="PS50977">
    <property type="entry name" value="HTH_TETR_2"/>
    <property type="match status" value="1"/>
</dbReference>
<feature type="DNA-binding region" description="H-T-H motif" evidence="2">
    <location>
        <begin position="30"/>
        <end position="49"/>
    </location>
</feature>
<protein>
    <submittedName>
        <fullName evidence="5">HTH-type transcriptional repressor KstR2</fullName>
    </submittedName>
</protein>